<organism evidence="1 2">
    <name type="scientific">Setaria italica</name>
    <name type="common">Foxtail millet</name>
    <name type="synonym">Panicum italicum</name>
    <dbReference type="NCBI Taxonomy" id="4555"/>
    <lineage>
        <taxon>Eukaryota</taxon>
        <taxon>Viridiplantae</taxon>
        <taxon>Streptophyta</taxon>
        <taxon>Embryophyta</taxon>
        <taxon>Tracheophyta</taxon>
        <taxon>Spermatophyta</taxon>
        <taxon>Magnoliopsida</taxon>
        <taxon>Liliopsida</taxon>
        <taxon>Poales</taxon>
        <taxon>Poaceae</taxon>
        <taxon>PACMAD clade</taxon>
        <taxon>Panicoideae</taxon>
        <taxon>Panicodae</taxon>
        <taxon>Paniceae</taxon>
        <taxon>Cenchrinae</taxon>
        <taxon>Setaria</taxon>
    </lineage>
</organism>
<dbReference type="HOGENOM" id="CLU_3000068_0_0_1"/>
<evidence type="ECO:0000313" key="1">
    <source>
        <dbReference type="EnsemblPlants" id="KQL08674"/>
    </source>
</evidence>
<dbReference type="OMA" id="ACHIVML"/>
<dbReference type="EMBL" id="AGNK02003464">
    <property type="status" value="NOT_ANNOTATED_CDS"/>
    <property type="molecule type" value="Genomic_DNA"/>
</dbReference>
<proteinExistence type="predicted"/>
<evidence type="ECO:0000313" key="2">
    <source>
        <dbReference type="Proteomes" id="UP000004995"/>
    </source>
</evidence>
<dbReference type="Gramene" id="KQL08674">
    <property type="protein sequence ID" value="KQL08674"/>
    <property type="gene ID" value="SETIT_005619mg"/>
</dbReference>
<dbReference type="AlphaFoldDB" id="K3XUL2"/>
<dbReference type="Proteomes" id="UP000004995">
    <property type="component" value="Unassembled WGS sequence"/>
</dbReference>
<accession>K3XUL2</accession>
<reference evidence="1" key="2">
    <citation type="submission" date="2018-08" db="UniProtKB">
        <authorList>
            <consortium name="EnsemblPlants"/>
        </authorList>
    </citation>
    <scope>IDENTIFICATION</scope>
    <source>
        <strain evidence="1">Yugu1</strain>
    </source>
</reference>
<reference evidence="2" key="1">
    <citation type="journal article" date="2012" name="Nat. Biotechnol.">
        <title>Reference genome sequence of the model plant Setaria.</title>
        <authorList>
            <person name="Bennetzen J.L."/>
            <person name="Schmutz J."/>
            <person name="Wang H."/>
            <person name="Percifield R."/>
            <person name="Hawkins J."/>
            <person name="Pontaroli A.C."/>
            <person name="Estep M."/>
            <person name="Feng L."/>
            <person name="Vaughn J.N."/>
            <person name="Grimwood J."/>
            <person name="Jenkins J."/>
            <person name="Barry K."/>
            <person name="Lindquist E."/>
            <person name="Hellsten U."/>
            <person name="Deshpande S."/>
            <person name="Wang X."/>
            <person name="Wu X."/>
            <person name="Mitros T."/>
            <person name="Triplett J."/>
            <person name="Yang X."/>
            <person name="Ye C.Y."/>
            <person name="Mauro-Herrera M."/>
            <person name="Wang L."/>
            <person name="Li P."/>
            <person name="Sharma M."/>
            <person name="Sharma R."/>
            <person name="Ronald P.C."/>
            <person name="Panaud O."/>
            <person name="Kellogg E.A."/>
            <person name="Brutnell T.P."/>
            <person name="Doust A.N."/>
            <person name="Tuskan G.A."/>
            <person name="Rokhsar D."/>
            <person name="Devos K.M."/>
        </authorList>
    </citation>
    <scope>NUCLEOTIDE SEQUENCE [LARGE SCALE GENOMIC DNA]</scope>
    <source>
        <strain evidence="2">cv. Yugu1</strain>
    </source>
</reference>
<keyword evidence="2" id="KW-1185">Reference proteome</keyword>
<dbReference type="EnsemblPlants" id="KQL08674">
    <property type="protein sequence ID" value="KQL08674"/>
    <property type="gene ID" value="SETIT_005619mg"/>
</dbReference>
<name>K3XUL2_SETIT</name>
<protein>
    <submittedName>
        <fullName evidence="1">Uncharacterized protein</fullName>
    </submittedName>
</protein>
<dbReference type="InParanoid" id="K3XUL2"/>
<sequence>MIGLIVLTASFDLAPHILSRESIEPKYLFLSVFVGLAEDMARLGSSSACHIVMLPAN</sequence>